<name>R6P7B8_9FIRM</name>
<feature type="domain" description="HTH cro/C1-type" evidence="1">
    <location>
        <begin position="27"/>
        <end position="82"/>
    </location>
</feature>
<gene>
    <name evidence="2" type="ORF">BN578_01156</name>
</gene>
<dbReference type="InterPro" id="IPR010982">
    <property type="entry name" value="Lambda_DNA-bd_dom_sf"/>
</dbReference>
<dbReference type="GO" id="GO:0003677">
    <property type="term" value="F:DNA binding"/>
    <property type="evidence" value="ECO:0007669"/>
    <property type="project" value="UniProtKB-KW"/>
</dbReference>
<dbReference type="EMBL" id="CBEP010000129">
    <property type="protein sequence ID" value="CDC05822.1"/>
    <property type="molecule type" value="Genomic_DNA"/>
</dbReference>
<evidence type="ECO:0000313" key="3">
    <source>
        <dbReference type="Proteomes" id="UP000018168"/>
    </source>
</evidence>
<protein>
    <submittedName>
        <fullName evidence="2">DNA-binding helix-turn-helix protein</fullName>
    </submittedName>
</protein>
<dbReference type="SMART" id="SM00530">
    <property type="entry name" value="HTH_XRE"/>
    <property type="match status" value="1"/>
</dbReference>
<reference evidence="2" key="1">
    <citation type="submission" date="2012-11" db="EMBL/GenBank/DDBJ databases">
        <title>Dependencies among metagenomic species, viruses, plasmids and units of genetic variation.</title>
        <authorList>
            <person name="Nielsen H.B."/>
            <person name="Almeida M."/>
            <person name="Juncker A.S."/>
            <person name="Rasmussen S."/>
            <person name="Li J."/>
            <person name="Sunagawa S."/>
            <person name="Plichta D."/>
            <person name="Gautier L."/>
            <person name="Le Chatelier E."/>
            <person name="Peletier E."/>
            <person name="Bonde I."/>
            <person name="Nielsen T."/>
            <person name="Manichanh C."/>
            <person name="Arumugam M."/>
            <person name="Batto J."/>
            <person name="Santos M.B.Q.D."/>
            <person name="Blom N."/>
            <person name="Borruel N."/>
            <person name="Burgdorf K.S."/>
            <person name="Boumezbeur F."/>
            <person name="Casellas F."/>
            <person name="Dore J."/>
            <person name="Guarner F."/>
            <person name="Hansen T."/>
            <person name="Hildebrand F."/>
            <person name="Kaas R.S."/>
            <person name="Kennedy S."/>
            <person name="Kristiansen K."/>
            <person name="Kultima J.R."/>
            <person name="Leonard P."/>
            <person name="Levenez F."/>
            <person name="Lund O."/>
            <person name="Moumen B."/>
            <person name="Le Paslier D."/>
            <person name="Pons N."/>
            <person name="Pedersen O."/>
            <person name="Prifti E."/>
            <person name="Qin J."/>
            <person name="Raes J."/>
            <person name="Tap J."/>
            <person name="Tims S."/>
            <person name="Ussery D.W."/>
            <person name="Yamada T."/>
            <person name="MetaHit consortium"/>
            <person name="Renault P."/>
            <person name="Sicheritz-Ponten T."/>
            <person name="Bork P."/>
            <person name="Wang J."/>
            <person name="Brunak S."/>
            <person name="Ehrlich S.D."/>
        </authorList>
    </citation>
    <scope>NUCLEOTIDE SEQUENCE [LARGE SCALE GENOMIC DNA]</scope>
</reference>
<dbReference type="SUPFAM" id="SSF47413">
    <property type="entry name" value="lambda repressor-like DNA-binding domains"/>
    <property type="match status" value="1"/>
</dbReference>
<accession>R6P7B8</accession>
<dbReference type="InterPro" id="IPR001387">
    <property type="entry name" value="Cro/C1-type_HTH"/>
</dbReference>
<organism evidence="2 3">
    <name type="scientific">[Clostridium] leptum CAG:27</name>
    <dbReference type="NCBI Taxonomy" id="1263068"/>
    <lineage>
        <taxon>Bacteria</taxon>
        <taxon>Bacillati</taxon>
        <taxon>Bacillota</taxon>
        <taxon>Clostridia</taxon>
        <taxon>Eubacteriales</taxon>
        <taxon>Oscillospiraceae</taxon>
        <taxon>Oscillospiraceae incertae sedis</taxon>
    </lineage>
</organism>
<dbReference type="Proteomes" id="UP000018168">
    <property type="component" value="Unassembled WGS sequence"/>
</dbReference>
<evidence type="ECO:0000259" key="1">
    <source>
        <dbReference type="PROSITE" id="PS50943"/>
    </source>
</evidence>
<dbReference type="Pfam" id="PF01381">
    <property type="entry name" value="HTH_3"/>
    <property type="match status" value="1"/>
</dbReference>
<dbReference type="AlphaFoldDB" id="R6P7B8"/>
<dbReference type="PROSITE" id="PS50943">
    <property type="entry name" value="HTH_CROC1"/>
    <property type="match status" value="1"/>
</dbReference>
<comment type="caution">
    <text evidence="2">The sequence shown here is derived from an EMBL/GenBank/DDBJ whole genome shotgun (WGS) entry which is preliminary data.</text>
</comment>
<dbReference type="Gene3D" id="1.10.260.40">
    <property type="entry name" value="lambda repressor-like DNA-binding domains"/>
    <property type="match status" value="1"/>
</dbReference>
<keyword evidence="2" id="KW-0238">DNA-binding</keyword>
<sequence length="97" mass="11004">MTTLIKATVLFMEEENLTSSEALRKRILDLCKKRNISINHLAMMAGMPQTTVDAVVRGVTSNPRLKTIYKIALGFGMTLSEFLDFPEMNEVEFDDFN</sequence>
<evidence type="ECO:0000313" key="2">
    <source>
        <dbReference type="EMBL" id="CDC05822.1"/>
    </source>
</evidence>
<proteinExistence type="predicted"/>